<evidence type="ECO:0000256" key="1">
    <source>
        <dbReference type="SAM" id="MobiDB-lite"/>
    </source>
</evidence>
<proteinExistence type="predicted"/>
<name>A0A931IE12_9NOCA</name>
<sequence>MDSANARRNGRQDNRIRVEKDSASLDSAAASDTEDRAEDTGAPTTPGRRAGSSGGSTHDGAGGHGTARAARRADAEAGGAPIDRIGRTRPGTTRPENARRDGSDGARAPSRVERAMIWVSGYDPALLATAVERYRAVCAGVLVLLVSALAAFGVTVLLWTVVGGFRFWFLAAGAGWATVVFWVDRSILVEPHYGNLRDTDAEADRRSEQSTAELRTPWPPHESEADEKRTRRGRMPRPSGAGASRIVVYAARVLLAVAVAFLVGEALVLAVLHPEVMSVWRATAEQDYRSELLELGPKRVPGLQRQLAGVNDTLAAKTTARDTAKTERDRAYAIYNEELNGTGGTGVPGRGREEGDAQAKYTHAEAQLTAAQQELDRATPILRGQAAGLEQQIKDLSGGAIDSDAMKAVADDDAGRAAWERTHARPGWVEQEKALETYLSRQDSWFVLAVPWVLRVLLLSVDLLPLSLKLLTPHTVIGARIRDQALAVRYDDRRLLRSRLRHLDRSAALRDHDEGLAARLRYDTQSFYFHNRTDHLNPRRPRDGQQPT</sequence>
<feature type="transmembrane region" description="Helical" evidence="2">
    <location>
        <begin position="165"/>
        <end position="183"/>
    </location>
</feature>
<dbReference type="EMBL" id="JADMLG010000011">
    <property type="protein sequence ID" value="MBH0779471.1"/>
    <property type="molecule type" value="Genomic_DNA"/>
</dbReference>
<feature type="compositionally biased region" description="Basic and acidic residues" evidence="1">
    <location>
        <begin position="10"/>
        <end position="23"/>
    </location>
</feature>
<feature type="compositionally biased region" description="Basic and acidic residues" evidence="1">
    <location>
        <begin position="199"/>
        <end position="208"/>
    </location>
</feature>
<reference evidence="3" key="1">
    <citation type="submission" date="2020-11" db="EMBL/GenBank/DDBJ databases">
        <title>Nocardia NEAU-351.nov., a novel actinomycete isolated from the cow dung.</title>
        <authorList>
            <person name="Zhang X."/>
        </authorList>
    </citation>
    <scope>NUCLEOTIDE SEQUENCE</scope>
    <source>
        <strain evidence="3">NEAU-351</strain>
    </source>
</reference>
<dbReference type="Pfam" id="PF14362">
    <property type="entry name" value="DUF4407"/>
    <property type="match status" value="1"/>
</dbReference>
<evidence type="ECO:0000256" key="2">
    <source>
        <dbReference type="SAM" id="Phobius"/>
    </source>
</evidence>
<feature type="region of interest" description="Disordered" evidence="1">
    <location>
        <begin position="199"/>
        <end position="240"/>
    </location>
</feature>
<organism evidence="3 4">
    <name type="scientific">Nocardia bovistercoris</name>
    <dbReference type="NCBI Taxonomy" id="2785916"/>
    <lineage>
        <taxon>Bacteria</taxon>
        <taxon>Bacillati</taxon>
        <taxon>Actinomycetota</taxon>
        <taxon>Actinomycetes</taxon>
        <taxon>Mycobacteriales</taxon>
        <taxon>Nocardiaceae</taxon>
        <taxon>Nocardia</taxon>
    </lineage>
</organism>
<comment type="caution">
    <text evidence="3">The sequence shown here is derived from an EMBL/GenBank/DDBJ whole genome shotgun (WGS) entry which is preliminary data.</text>
</comment>
<keyword evidence="2" id="KW-0472">Membrane</keyword>
<dbReference type="Proteomes" id="UP000655751">
    <property type="component" value="Unassembled WGS sequence"/>
</dbReference>
<dbReference type="RefSeq" id="WP_196151788.1">
    <property type="nucleotide sequence ID" value="NZ_JADMLG010000011.1"/>
</dbReference>
<feature type="compositionally biased region" description="Basic and acidic residues" evidence="1">
    <location>
        <begin position="96"/>
        <end position="108"/>
    </location>
</feature>
<evidence type="ECO:0000313" key="3">
    <source>
        <dbReference type="EMBL" id="MBH0779471.1"/>
    </source>
</evidence>
<keyword evidence="2" id="KW-0812">Transmembrane</keyword>
<accession>A0A931IE12</accession>
<dbReference type="InterPro" id="IPR025519">
    <property type="entry name" value="DUF4407"/>
</dbReference>
<keyword evidence="2" id="KW-1133">Transmembrane helix</keyword>
<feature type="transmembrane region" description="Helical" evidence="2">
    <location>
        <begin position="246"/>
        <end position="272"/>
    </location>
</feature>
<keyword evidence="4" id="KW-1185">Reference proteome</keyword>
<gene>
    <name evidence="3" type="ORF">IT779_24695</name>
</gene>
<feature type="transmembrane region" description="Helical" evidence="2">
    <location>
        <begin position="136"/>
        <end position="159"/>
    </location>
</feature>
<feature type="region of interest" description="Disordered" evidence="1">
    <location>
        <begin position="1"/>
        <end position="108"/>
    </location>
</feature>
<protein>
    <submittedName>
        <fullName evidence="3">DUF4407 domain-containing protein</fullName>
    </submittedName>
</protein>
<evidence type="ECO:0000313" key="4">
    <source>
        <dbReference type="Proteomes" id="UP000655751"/>
    </source>
</evidence>
<dbReference type="AlphaFoldDB" id="A0A931IE12"/>